<keyword evidence="6 7" id="KW-0012">Acyltransferase</keyword>
<organism evidence="7 8">
    <name type="scientific">Candidatus Nitrosymbiomonas proteolyticus</name>
    <dbReference type="NCBI Taxonomy" id="2608984"/>
    <lineage>
        <taxon>Bacteria</taxon>
        <taxon>Bacillati</taxon>
        <taxon>Armatimonadota</taxon>
        <taxon>Armatimonadota incertae sedis</taxon>
        <taxon>Candidatus Nitrosymbiomonas</taxon>
    </lineage>
</organism>
<name>A0A809SDR3_9BACT</name>
<dbReference type="PANTHER" id="PTHR30606:SF10">
    <property type="entry name" value="PHOSPHATIDYLINOSITOL MANNOSIDE ACYLTRANSFERASE"/>
    <property type="match status" value="1"/>
</dbReference>
<proteinExistence type="predicted"/>
<dbReference type="AlphaFoldDB" id="A0A809SDR3"/>
<keyword evidence="5" id="KW-0472">Membrane</keyword>
<protein>
    <submittedName>
        <fullName evidence="7">Lysophospholipid acyltransferases</fullName>
    </submittedName>
</protein>
<comment type="subcellular location">
    <subcellularLocation>
        <location evidence="1">Cell inner membrane</location>
    </subcellularLocation>
</comment>
<evidence type="ECO:0000313" key="7">
    <source>
        <dbReference type="EMBL" id="BBO23264.1"/>
    </source>
</evidence>
<sequence>MRCRANLELAFPELDSARVERMAVRVFEHFGTISLRFAVGDMDLDRAASAEIDLAGTEHIVAAYEKGDGVLLMTAHFGEWELLPYVLSTLGIPCSAVTRRIDEPSLEREIQKRRESQGVEVFSRGNAAASMLRALRAGKVVVVLADQNSSESYLPFFGHPTGTVLGPAVLSLRTGSPMVPAFSAKDPNGRHSVWFQPPLQPCGDWEKESEGLMTAYNQAVEAAVRKYPDQYLWFHDRWRSARQAGLL</sequence>
<reference evidence="7" key="1">
    <citation type="journal article" name="DNA Res.">
        <title>The physiological potential of anammox bacteria as revealed by their core genome structure.</title>
        <authorList>
            <person name="Okubo T."/>
            <person name="Toyoda A."/>
            <person name="Fukuhara K."/>
            <person name="Uchiyama I."/>
            <person name="Harigaya Y."/>
            <person name="Kuroiwa M."/>
            <person name="Suzuki T."/>
            <person name="Murakami Y."/>
            <person name="Suwa Y."/>
            <person name="Takami H."/>
        </authorList>
    </citation>
    <scope>NUCLEOTIDE SEQUENCE</scope>
    <source>
        <strain evidence="7">317325-2</strain>
    </source>
</reference>
<dbReference type="CDD" id="cd07984">
    <property type="entry name" value="LPLAT_LABLAT-like"/>
    <property type="match status" value="1"/>
</dbReference>
<evidence type="ECO:0000256" key="3">
    <source>
        <dbReference type="ARBA" id="ARBA00022519"/>
    </source>
</evidence>
<dbReference type="KEGG" id="npy:NPRO_08590"/>
<dbReference type="GO" id="GO:0009247">
    <property type="term" value="P:glycolipid biosynthetic process"/>
    <property type="evidence" value="ECO:0007669"/>
    <property type="project" value="UniProtKB-ARBA"/>
</dbReference>
<dbReference type="PANTHER" id="PTHR30606">
    <property type="entry name" value="LIPID A BIOSYNTHESIS LAUROYL ACYLTRANSFERASE"/>
    <property type="match status" value="1"/>
</dbReference>
<keyword evidence="4 7" id="KW-0808">Transferase</keyword>
<dbReference type="Proteomes" id="UP000662873">
    <property type="component" value="Chromosome"/>
</dbReference>
<evidence type="ECO:0000313" key="8">
    <source>
        <dbReference type="Proteomes" id="UP000662873"/>
    </source>
</evidence>
<dbReference type="InterPro" id="IPR004960">
    <property type="entry name" value="LipA_acyltrans"/>
</dbReference>
<keyword evidence="3" id="KW-0997">Cell inner membrane</keyword>
<keyword evidence="2" id="KW-1003">Cell membrane</keyword>
<dbReference type="GO" id="GO:0005886">
    <property type="term" value="C:plasma membrane"/>
    <property type="evidence" value="ECO:0007669"/>
    <property type="project" value="UniProtKB-SubCell"/>
</dbReference>
<evidence type="ECO:0000256" key="1">
    <source>
        <dbReference type="ARBA" id="ARBA00004533"/>
    </source>
</evidence>
<evidence type="ECO:0000256" key="2">
    <source>
        <dbReference type="ARBA" id="ARBA00022475"/>
    </source>
</evidence>
<dbReference type="Pfam" id="PF03279">
    <property type="entry name" value="Lip_A_acyltrans"/>
    <property type="match status" value="1"/>
</dbReference>
<dbReference type="EMBL" id="AP021858">
    <property type="protein sequence ID" value="BBO23264.1"/>
    <property type="molecule type" value="Genomic_DNA"/>
</dbReference>
<evidence type="ECO:0000256" key="6">
    <source>
        <dbReference type="ARBA" id="ARBA00023315"/>
    </source>
</evidence>
<evidence type="ECO:0000256" key="5">
    <source>
        <dbReference type="ARBA" id="ARBA00023136"/>
    </source>
</evidence>
<evidence type="ECO:0000256" key="4">
    <source>
        <dbReference type="ARBA" id="ARBA00022679"/>
    </source>
</evidence>
<gene>
    <name evidence="7" type="ORF">NPRO_08590</name>
</gene>
<accession>A0A809SDR3</accession>
<dbReference type="GO" id="GO:0016746">
    <property type="term" value="F:acyltransferase activity"/>
    <property type="evidence" value="ECO:0007669"/>
    <property type="project" value="UniProtKB-KW"/>
</dbReference>